<dbReference type="AlphaFoldDB" id="A0A0A3IL86"/>
<reference evidence="1 2" key="1">
    <citation type="submission" date="2014-02" db="EMBL/GenBank/DDBJ databases">
        <title>Draft genome sequence of Lysinibacillus odysseyi NBRC 100172.</title>
        <authorList>
            <person name="Zhang F."/>
            <person name="Wang G."/>
            <person name="Zhang L."/>
        </authorList>
    </citation>
    <scope>NUCLEOTIDE SEQUENCE [LARGE SCALE GENOMIC DNA]</scope>
    <source>
        <strain evidence="1 2">NBRC 100172</strain>
    </source>
</reference>
<dbReference type="eggNOG" id="ENOG5032N3C">
    <property type="taxonomic scope" value="Bacteria"/>
</dbReference>
<comment type="caution">
    <text evidence="1">The sequence shown here is derived from an EMBL/GenBank/DDBJ whole genome shotgun (WGS) entry which is preliminary data.</text>
</comment>
<proteinExistence type="predicted"/>
<dbReference type="Proteomes" id="UP000030437">
    <property type="component" value="Unassembled WGS sequence"/>
</dbReference>
<accession>A0A0A3IL86</accession>
<dbReference type="RefSeq" id="WP_036154033.1">
    <property type="nucleotide sequence ID" value="NZ_AVCX01000007.1"/>
</dbReference>
<dbReference type="OrthoDB" id="2991557at2"/>
<organism evidence="1 2">
    <name type="scientific">Lysinibacillus odysseyi 34hs-1 = NBRC 100172</name>
    <dbReference type="NCBI Taxonomy" id="1220589"/>
    <lineage>
        <taxon>Bacteria</taxon>
        <taxon>Bacillati</taxon>
        <taxon>Bacillota</taxon>
        <taxon>Bacilli</taxon>
        <taxon>Bacillales</taxon>
        <taxon>Bacillaceae</taxon>
        <taxon>Lysinibacillus</taxon>
    </lineage>
</organism>
<sequence length="120" mass="13687">MNFTFSETYQSYVSEGPIQFRIPKHLFNEQFIEQAEVIAQLYEQKLNELATFCLADAHFSRCYPGQTVQSIIEQLGNPIISIDEAGGVLTYTQHILDMDHIIDIEFIGALESFFSVFIDG</sequence>
<gene>
    <name evidence="1" type="ORF">CD32_10010</name>
</gene>
<protein>
    <submittedName>
        <fullName evidence="1">Uncharacterized protein</fullName>
    </submittedName>
</protein>
<evidence type="ECO:0000313" key="2">
    <source>
        <dbReference type="Proteomes" id="UP000030437"/>
    </source>
</evidence>
<name>A0A0A3IL86_9BACI</name>
<keyword evidence="2" id="KW-1185">Reference proteome</keyword>
<evidence type="ECO:0000313" key="1">
    <source>
        <dbReference type="EMBL" id="KGR85536.1"/>
    </source>
</evidence>
<dbReference type="EMBL" id="JPVP01000054">
    <property type="protein sequence ID" value="KGR85536.1"/>
    <property type="molecule type" value="Genomic_DNA"/>
</dbReference>